<accession>A0ABD3PFG7</accession>
<dbReference type="Proteomes" id="UP001516023">
    <property type="component" value="Unassembled WGS sequence"/>
</dbReference>
<feature type="domain" description="PPIase cyclophilin-type" evidence="5">
    <location>
        <begin position="108"/>
        <end position="252"/>
    </location>
</feature>
<dbReference type="GO" id="GO:0005634">
    <property type="term" value="C:nucleus"/>
    <property type="evidence" value="ECO:0007669"/>
    <property type="project" value="UniProtKB-SubCell"/>
</dbReference>
<dbReference type="Pfam" id="PF00160">
    <property type="entry name" value="Pro_isomerase"/>
    <property type="match status" value="1"/>
</dbReference>
<comment type="catalytic activity">
    <reaction evidence="3">
        <text>[protein]-peptidylproline (omega=180) = [protein]-peptidylproline (omega=0)</text>
        <dbReference type="Rhea" id="RHEA:16237"/>
        <dbReference type="Rhea" id="RHEA-COMP:10747"/>
        <dbReference type="Rhea" id="RHEA-COMP:10748"/>
        <dbReference type="ChEBI" id="CHEBI:83833"/>
        <dbReference type="ChEBI" id="CHEBI:83834"/>
        <dbReference type="EC" id="5.2.1.8"/>
    </reaction>
</comment>
<dbReference type="EMBL" id="JABMIG020000188">
    <property type="protein sequence ID" value="KAL3786729.1"/>
    <property type="molecule type" value="Genomic_DNA"/>
</dbReference>
<dbReference type="SUPFAM" id="SSF50891">
    <property type="entry name" value="Cyclophilin-like"/>
    <property type="match status" value="1"/>
</dbReference>
<name>A0ABD3PFG7_9STRA</name>
<keyword evidence="3" id="KW-0697">Rotamase</keyword>
<feature type="transmembrane region" description="Helical" evidence="4">
    <location>
        <begin position="28"/>
        <end position="46"/>
    </location>
</feature>
<protein>
    <recommendedName>
        <fullName evidence="3">Peptidyl-prolyl cis-trans isomerase</fullName>
        <shortName evidence="3">PPIase</shortName>
        <ecNumber evidence="3">5.2.1.8</ecNumber>
    </recommendedName>
</protein>
<comment type="similarity">
    <text evidence="3">Belongs to the cyclophilin-type PPIase family.</text>
</comment>
<dbReference type="PANTHER" id="PTHR45625:SF6">
    <property type="entry name" value="SPLICEOSOME-ASSOCIATED PROTEIN CWC27 HOMOLOG"/>
    <property type="match status" value="1"/>
</dbReference>
<comment type="subcellular location">
    <subcellularLocation>
        <location evidence="1">Nucleus</location>
    </subcellularLocation>
</comment>
<dbReference type="AlphaFoldDB" id="A0ABD3PFG7"/>
<evidence type="ECO:0000313" key="7">
    <source>
        <dbReference type="Proteomes" id="UP001516023"/>
    </source>
</evidence>
<keyword evidence="4" id="KW-0812">Transmembrane</keyword>
<evidence type="ECO:0000259" key="5">
    <source>
        <dbReference type="PROSITE" id="PS50072"/>
    </source>
</evidence>
<organism evidence="6 7">
    <name type="scientific">Cyclotella cryptica</name>
    <dbReference type="NCBI Taxonomy" id="29204"/>
    <lineage>
        <taxon>Eukaryota</taxon>
        <taxon>Sar</taxon>
        <taxon>Stramenopiles</taxon>
        <taxon>Ochrophyta</taxon>
        <taxon>Bacillariophyta</taxon>
        <taxon>Coscinodiscophyceae</taxon>
        <taxon>Thalassiosirophycidae</taxon>
        <taxon>Stephanodiscales</taxon>
        <taxon>Stephanodiscaceae</taxon>
        <taxon>Cyclotella</taxon>
    </lineage>
</organism>
<evidence type="ECO:0000256" key="2">
    <source>
        <dbReference type="ARBA" id="ARBA00023242"/>
    </source>
</evidence>
<evidence type="ECO:0000256" key="1">
    <source>
        <dbReference type="ARBA" id="ARBA00004123"/>
    </source>
</evidence>
<dbReference type="PANTHER" id="PTHR45625">
    <property type="entry name" value="PEPTIDYL-PROLYL CIS-TRANS ISOMERASE-RELATED"/>
    <property type="match status" value="1"/>
</dbReference>
<keyword evidence="4" id="KW-1133">Transmembrane helix</keyword>
<evidence type="ECO:0000313" key="6">
    <source>
        <dbReference type="EMBL" id="KAL3786729.1"/>
    </source>
</evidence>
<evidence type="ECO:0000256" key="4">
    <source>
        <dbReference type="SAM" id="Phobius"/>
    </source>
</evidence>
<keyword evidence="3" id="KW-0413">Isomerase</keyword>
<dbReference type="GO" id="GO:0003755">
    <property type="term" value="F:peptidyl-prolyl cis-trans isomerase activity"/>
    <property type="evidence" value="ECO:0007669"/>
    <property type="project" value="UniProtKB-UniRule"/>
</dbReference>
<keyword evidence="4" id="KW-0472">Membrane</keyword>
<dbReference type="InterPro" id="IPR002130">
    <property type="entry name" value="Cyclophilin-type_PPIase_dom"/>
</dbReference>
<dbReference type="InterPro" id="IPR029000">
    <property type="entry name" value="Cyclophilin-like_dom_sf"/>
</dbReference>
<sequence length="292" mass="32668">MPCRINVSKMGLKGNDGKATRNRLAQQFAAIFFIAVTVVAGLKMYGSAQWHSKALPREEHSGLKNNIQEELKDETNLSSGAVKADAVNKDIALPEKGNDESNFIQFEFSNLDGEGAPTGIVVVELHPEWAPLGVQRIKLLSGMALFFLLMPTKYRNMTGARCRFFRVVPNFIVQIGINGNPDVQKQWRSRHIEDDPVKMTNERGTVTFAMAGKGTRTSQIFFNTGQKNAFLDREGFAPFGKVISGMDVVDRIFNGYREKPQQGSIQQQGNSYLEKEFPKLSFISRAKFIVRT</sequence>
<dbReference type="InterPro" id="IPR044666">
    <property type="entry name" value="Cyclophilin_A-like"/>
</dbReference>
<evidence type="ECO:0000256" key="3">
    <source>
        <dbReference type="RuleBase" id="RU363019"/>
    </source>
</evidence>
<comment type="function">
    <text evidence="3">PPIases accelerate the folding of proteins. It catalyzes the cis-trans isomerization of proline imidic peptide bonds in oligopeptides.</text>
</comment>
<dbReference type="Gene3D" id="2.40.100.10">
    <property type="entry name" value="Cyclophilin-like"/>
    <property type="match status" value="1"/>
</dbReference>
<gene>
    <name evidence="6" type="ORF">HJC23_005292</name>
</gene>
<dbReference type="EC" id="5.2.1.8" evidence="3"/>
<reference evidence="6 7" key="1">
    <citation type="journal article" date="2020" name="G3 (Bethesda)">
        <title>Improved Reference Genome for Cyclotella cryptica CCMP332, a Model for Cell Wall Morphogenesis, Salinity Adaptation, and Lipid Production in Diatoms (Bacillariophyta).</title>
        <authorList>
            <person name="Roberts W.R."/>
            <person name="Downey K.M."/>
            <person name="Ruck E.C."/>
            <person name="Traller J.C."/>
            <person name="Alverson A.J."/>
        </authorList>
    </citation>
    <scope>NUCLEOTIDE SEQUENCE [LARGE SCALE GENOMIC DNA]</scope>
    <source>
        <strain evidence="6 7">CCMP332</strain>
    </source>
</reference>
<dbReference type="PRINTS" id="PR00153">
    <property type="entry name" value="CSAPPISMRASE"/>
</dbReference>
<keyword evidence="7" id="KW-1185">Reference proteome</keyword>
<comment type="caution">
    <text evidence="6">The sequence shown here is derived from an EMBL/GenBank/DDBJ whole genome shotgun (WGS) entry which is preliminary data.</text>
</comment>
<proteinExistence type="inferred from homology"/>
<dbReference type="PROSITE" id="PS50072">
    <property type="entry name" value="CSA_PPIASE_2"/>
    <property type="match status" value="1"/>
</dbReference>
<keyword evidence="2" id="KW-0539">Nucleus</keyword>